<organism evidence="8 9">
    <name type="scientific">Lucilia cuprina</name>
    <name type="common">Green bottle fly</name>
    <name type="synonym">Australian sheep blowfly</name>
    <dbReference type="NCBI Taxonomy" id="7375"/>
    <lineage>
        <taxon>Eukaryota</taxon>
        <taxon>Metazoa</taxon>
        <taxon>Ecdysozoa</taxon>
        <taxon>Arthropoda</taxon>
        <taxon>Hexapoda</taxon>
        <taxon>Insecta</taxon>
        <taxon>Pterygota</taxon>
        <taxon>Neoptera</taxon>
        <taxon>Endopterygota</taxon>
        <taxon>Diptera</taxon>
        <taxon>Brachycera</taxon>
        <taxon>Muscomorpha</taxon>
        <taxon>Oestroidea</taxon>
        <taxon>Calliphoridae</taxon>
        <taxon>Luciliinae</taxon>
        <taxon>Lucilia</taxon>
    </lineage>
</organism>
<dbReference type="InterPro" id="IPR052954">
    <property type="entry name" value="GPCR-Ligand_Int"/>
</dbReference>
<evidence type="ECO:0000259" key="7">
    <source>
        <dbReference type="PROSITE" id="PS50262"/>
    </source>
</evidence>
<comment type="caution">
    <text evidence="8">The sequence shown here is derived from an EMBL/GenBank/DDBJ whole genome shotgun (WGS) entry which is preliminary data.</text>
</comment>
<dbReference type="Proteomes" id="UP000037069">
    <property type="component" value="Unassembled WGS sequence"/>
</dbReference>
<proteinExistence type="inferred from homology"/>
<dbReference type="InterPro" id="IPR017452">
    <property type="entry name" value="GPCR_Rhodpsn_7TM"/>
</dbReference>
<dbReference type="PANTHER" id="PTHR46641">
    <property type="entry name" value="FMRFAMIDE RECEPTOR-RELATED"/>
    <property type="match status" value="1"/>
</dbReference>
<dbReference type="SUPFAM" id="SSF81321">
    <property type="entry name" value="Family A G protein-coupled receptor-like"/>
    <property type="match status" value="1"/>
</dbReference>
<dbReference type="PROSITE" id="PS00237">
    <property type="entry name" value="G_PROTEIN_RECEP_F1_1"/>
    <property type="match status" value="1"/>
</dbReference>
<keyword evidence="3 6" id="KW-0812">Transmembrane</keyword>
<evidence type="ECO:0000256" key="3">
    <source>
        <dbReference type="ARBA" id="ARBA00022692"/>
    </source>
</evidence>
<dbReference type="GO" id="GO:0016020">
    <property type="term" value="C:membrane"/>
    <property type="evidence" value="ECO:0007669"/>
    <property type="project" value="UniProtKB-SubCell"/>
</dbReference>
<feature type="transmembrane region" description="Helical" evidence="6">
    <location>
        <begin position="143"/>
        <end position="166"/>
    </location>
</feature>
<feature type="transmembrane region" description="Helical" evidence="6">
    <location>
        <begin position="65"/>
        <end position="90"/>
    </location>
</feature>
<keyword evidence="4 6" id="KW-1133">Transmembrane helix</keyword>
<evidence type="ECO:0000256" key="6">
    <source>
        <dbReference type="SAM" id="Phobius"/>
    </source>
</evidence>
<accession>A0A0L0CMA8</accession>
<dbReference type="EMBL" id="JRES01000195">
    <property type="protein sequence ID" value="KNC33430.1"/>
    <property type="molecule type" value="Genomic_DNA"/>
</dbReference>
<evidence type="ECO:0000256" key="1">
    <source>
        <dbReference type="ARBA" id="ARBA00004370"/>
    </source>
</evidence>
<dbReference type="CDD" id="cd14978">
    <property type="entry name" value="7tmA_FMRFamide_R-like"/>
    <property type="match status" value="1"/>
</dbReference>
<gene>
    <name evidence="8" type="ORF">FF38_09846</name>
</gene>
<sequence>MQCIESTKSYYNNTSSALLASILATSTNNNSFNSEEASNSHTFSQESGEITECVWRRSELSALEFVIYAFVVPSLAFFGLCANFINAIVFMRPKMTPSAFSYLAALSWLDCISCMLITLTAFSRSFLYSSTFWMAYDFQWQTPLFGITTGAANLILACVSLDRFIYLRWGIPNGTPKFCRRFVARRMIFAVILLAIIVNVPYFCVFVVNDDGTFETTAFYFSKYYMIHNWFTFILLTLLPAIFLMVGNTAILIAFCQWTKQSKKCQSNYASASNKNAQNRYKHQMKLTVTIIIVITLYLVGELPAHLTSRKSAVNLLYGGDVSKVDFKTMQRLEVICITLNAIQLSMNIIVYAVINPSFVPEFFNCLKAASDVCFRFMGCLALASCWHKTCSSRKKKHKNSECANNEGPNN</sequence>
<dbReference type="OMA" id="QCGCESW"/>
<dbReference type="PANTHER" id="PTHR46641:SF25">
    <property type="entry name" value="CNMAMIDE RECEPTOR-RELATED"/>
    <property type="match status" value="1"/>
</dbReference>
<feature type="transmembrane region" description="Helical" evidence="6">
    <location>
        <begin position="102"/>
        <end position="123"/>
    </location>
</feature>
<feature type="transmembrane region" description="Helical" evidence="6">
    <location>
        <begin position="228"/>
        <end position="255"/>
    </location>
</feature>
<comment type="subcellular location">
    <subcellularLocation>
        <location evidence="1">Membrane</location>
    </subcellularLocation>
</comment>
<evidence type="ECO:0000256" key="4">
    <source>
        <dbReference type="ARBA" id="ARBA00022989"/>
    </source>
</evidence>
<evidence type="ECO:0000256" key="5">
    <source>
        <dbReference type="ARBA" id="ARBA00023136"/>
    </source>
</evidence>
<protein>
    <recommendedName>
        <fullName evidence="7">G-protein coupled receptors family 1 profile domain-containing protein</fullName>
    </recommendedName>
</protein>
<evidence type="ECO:0000256" key="2">
    <source>
        <dbReference type="ARBA" id="ARBA00010663"/>
    </source>
</evidence>
<evidence type="ECO:0000313" key="8">
    <source>
        <dbReference type="EMBL" id="KNC33430.1"/>
    </source>
</evidence>
<feature type="transmembrane region" description="Helical" evidence="6">
    <location>
        <begin position="187"/>
        <end position="208"/>
    </location>
</feature>
<keyword evidence="5 6" id="KW-0472">Membrane</keyword>
<feature type="domain" description="G-protein coupled receptors family 1 profile" evidence="7">
    <location>
        <begin position="82"/>
        <end position="352"/>
    </location>
</feature>
<reference evidence="8 9" key="1">
    <citation type="journal article" date="2015" name="Nat. Commun.">
        <title>Lucilia cuprina genome unlocks parasitic fly biology to underpin future interventions.</title>
        <authorList>
            <person name="Anstead C.A."/>
            <person name="Korhonen P.K."/>
            <person name="Young N.D."/>
            <person name="Hall R.S."/>
            <person name="Jex A.R."/>
            <person name="Murali S.C."/>
            <person name="Hughes D.S."/>
            <person name="Lee S.F."/>
            <person name="Perry T."/>
            <person name="Stroehlein A.J."/>
            <person name="Ansell B.R."/>
            <person name="Breugelmans B."/>
            <person name="Hofmann A."/>
            <person name="Qu J."/>
            <person name="Dugan S."/>
            <person name="Lee S.L."/>
            <person name="Chao H."/>
            <person name="Dinh H."/>
            <person name="Han Y."/>
            <person name="Doddapaneni H.V."/>
            <person name="Worley K.C."/>
            <person name="Muzny D.M."/>
            <person name="Ioannidis P."/>
            <person name="Waterhouse R.M."/>
            <person name="Zdobnov E.M."/>
            <person name="James P.J."/>
            <person name="Bagnall N.H."/>
            <person name="Kotze A.C."/>
            <person name="Gibbs R.A."/>
            <person name="Richards S."/>
            <person name="Batterham P."/>
            <person name="Gasser R.B."/>
        </authorList>
    </citation>
    <scope>NUCLEOTIDE SEQUENCE [LARGE SCALE GENOMIC DNA]</scope>
    <source>
        <strain evidence="8 9">LS</strain>
        <tissue evidence="8">Full body</tissue>
    </source>
</reference>
<dbReference type="Gene3D" id="1.20.1070.10">
    <property type="entry name" value="Rhodopsin 7-helix transmembrane proteins"/>
    <property type="match status" value="1"/>
</dbReference>
<dbReference type="InterPro" id="IPR000276">
    <property type="entry name" value="GPCR_Rhodpsn"/>
</dbReference>
<name>A0A0L0CMA8_LUCCU</name>
<dbReference type="OrthoDB" id="10011262at2759"/>
<comment type="similarity">
    <text evidence="2">Belongs to the G-protein coupled receptor 1 family.</text>
</comment>
<dbReference type="PROSITE" id="PS50262">
    <property type="entry name" value="G_PROTEIN_RECEP_F1_2"/>
    <property type="match status" value="1"/>
</dbReference>
<dbReference type="GO" id="GO:0004930">
    <property type="term" value="F:G protein-coupled receptor activity"/>
    <property type="evidence" value="ECO:0007669"/>
    <property type="project" value="InterPro"/>
</dbReference>
<feature type="non-terminal residue" evidence="8">
    <location>
        <position position="411"/>
    </location>
</feature>
<evidence type="ECO:0000313" key="9">
    <source>
        <dbReference type="Proteomes" id="UP000037069"/>
    </source>
</evidence>
<dbReference type="AlphaFoldDB" id="A0A0L0CMA8"/>
<keyword evidence="9" id="KW-1185">Reference proteome</keyword>